<keyword evidence="3" id="KW-0804">Transcription</keyword>
<dbReference type="Proteomes" id="UP000593735">
    <property type="component" value="Chromosome"/>
</dbReference>
<dbReference type="SUPFAM" id="SSF64288">
    <property type="entry name" value="Chorismate lyase-like"/>
    <property type="match status" value="1"/>
</dbReference>
<dbReference type="SUPFAM" id="SSF46785">
    <property type="entry name" value="Winged helix' DNA-binding domain"/>
    <property type="match status" value="1"/>
</dbReference>
<dbReference type="GO" id="GO:0003700">
    <property type="term" value="F:DNA-binding transcription factor activity"/>
    <property type="evidence" value="ECO:0007669"/>
    <property type="project" value="InterPro"/>
</dbReference>
<dbReference type="InterPro" id="IPR036390">
    <property type="entry name" value="WH_DNA-bd_sf"/>
</dbReference>
<sequence length="273" mass="30474">MAGQGSILRKRREFALDSTTNGLLYLQLETELKQRILDGHYAVGERIPTEPELCRSSGMSRITVRRAVQDLVEEGLLRKVQGRGTFVAIPKHVLGMHEPESRGFGSEHGLDGIAHRQVLEKGAEHADAELARLLGIDEGAEVYFVRRLICEEDFPMAIDNLFVSAELFPGLLDLMADEVSFYGLVDEHYGYEFGMEDLTLDVSMARGDEGELLQCPGGSSLFILKKCMERADGIPLHYSKSIVRGDRVTYHFQVDKKGRVVNRGKEFSLTVGD</sequence>
<feature type="domain" description="HTH gntR-type" evidence="4">
    <location>
        <begin position="22"/>
        <end position="90"/>
    </location>
</feature>
<dbReference type="EMBL" id="CP063767">
    <property type="protein sequence ID" value="QOY61310.1"/>
    <property type="molecule type" value="Genomic_DNA"/>
</dbReference>
<evidence type="ECO:0000259" key="4">
    <source>
        <dbReference type="PROSITE" id="PS50949"/>
    </source>
</evidence>
<dbReference type="PANTHER" id="PTHR44846">
    <property type="entry name" value="MANNOSYL-D-GLYCERATE TRANSPORT/METABOLISM SYSTEM REPRESSOR MNGR-RELATED"/>
    <property type="match status" value="1"/>
</dbReference>
<dbReference type="GO" id="GO:0045892">
    <property type="term" value="P:negative regulation of DNA-templated transcription"/>
    <property type="evidence" value="ECO:0007669"/>
    <property type="project" value="TreeGrafter"/>
</dbReference>
<keyword evidence="2" id="KW-0238">DNA-binding</keyword>
<dbReference type="SMART" id="SM00866">
    <property type="entry name" value="UTRA"/>
    <property type="match status" value="1"/>
</dbReference>
<evidence type="ECO:0000256" key="1">
    <source>
        <dbReference type="ARBA" id="ARBA00023015"/>
    </source>
</evidence>
<evidence type="ECO:0000313" key="5">
    <source>
        <dbReference type="EMBL" id="QOY61310.1"/>
    </source>
</evidence>
<dbReference type="InterPro" id="IPR028978">
    <property type="entry name" value="Chorismate_lyase_/UTRA_dom_sf"/>
</dbReference>
<dbReference type="Pfam" id="PF00392">
    <property type="entry name" value="GntR"/>
    <property type="match status" value="1"/>
</dbReference>
<organism evidence="5 6">
    <name type="scientific">Thermophilibacter immobilis</name>
    <dbReference type="NCBI Taxonomy" id="2779519"/>
    <lineage>
        <taxon>Bacteria</taxon>
        <taxon>Bacillati</taxon>
        <taxon>Actinomycetota</taxon>
        <taxon>Coriobacteriia</taxon>
        <taxon>Coriobacteriales</taxon>
        <taxon>Atopobiaceae</taxon>
        <taxon>Thermophilibacter</taxon>
    </lineage>
</organism>
<dbReference type="PROSITE" id="PS50949">
    <property type="entry name" value="HTH_GNTR"/>
    <property type="match status" value="1"/>
</dbReference>
<dbReference type="InterPro" id="IPR011663">
    <property type="entry name" value="UTRA"/>
</dbReference>
<proteinExistence type="predicted"/>
<dbReference type="KEGG" id="tio:INP52_03720"/>
<accession>A0A7S7M9R3</accession>
<dbReference type="InterPro" id="IPR000524">
    <property type="entry name" value="Tscrpt_reg_HTH_GntR"/>
</dbReference>
<dbReference type="AlphaFoldDB" id="A0A7S7M9R3"/>
<dbReference type="GO" id="GO:0003677">
    <property type="term" value="F:DNA binding"/>
    <property type="evidence" value="ECO:0007669"/>
    <property type="project" value="UniProtKB-KW"/>
</dbReference>
<dbReference type="CDD" id="cd07377">
    <property type="entry name" value="WHTH_GntR"/>
    <property type="match status" value="1"/>
</dbReference>
<dbReference type="InterPro" id="IPR050679">
    <property type="entry name" value="Bact_HTH_transcr_reg"/>
</dbReference>
<evidence type="ECO:0000313" key="6">
    <source>
        <dbReference type="Proteomes" id="UP000593735"/>
    </source>
</evidence>
<name>A0A7S7M9R3_9ACTN</name>
<keyword evidence="1" id="KW-0805">Transcription regulation</keyword>
<dbReference type="RefSeq" id="WP_194372521.1">
    <property type="nucleotide sequence ID" value="NZ_CP063767.1"/>
</dbReference>
<dbReference type="SMART" id="SM00345">
    <property type="entry name" value="HTH_GNTR"/>
    <property type="match status" value="1"/>
</dbReference>
<dbReference type="InterPro" id="IPR036388">
    <property type="entry name" value="WH-like_DNA-bd_sf"/>
</dbReference>
<evidence type="ECO:0000256" key="3">
    <source>
        <dbReference type="ARBA" id="ARBA00023163"/>
    </source>
</evidence>
<dbReference type="PANTHER" id="PTHR44846:SF1">
    <property type="entry name" value="MANNOSYL-D-GLYCERATE TRANSPORT_METABOLISM SYSTEM REPRESSOR MNGR-RELATED"/>
    <property type="match status" value="1"/>
</dbReference>
<protein>
    <submittedName>
        <fullName evidence="5">GntR family transcriptional regulator</fullName>
    </submittedName>
</protein>
<reference evidence="5 6" key="1">
    <citation type="submission" date="2020-10" db="EMBL/GenBank/DDBJ databases">
        <title>Olsenella immobilis sp.nov., isolated from the mud in a fermentation cellar used for the production of Chinese strong-flavoured liquor.</title>
        <authorList>
            <person name="Lu L."/>
        </authorList>
    </citation>
    <scope>NUCLEOTIDE SEQUENCE [LARGE SCALE GENOMIC DNA]</scope>
    <source>
        <strain evidence="5 6">LZLJ-2</strain>
    </source>
</reference>
<dbReference type="Gene3D" id="3.40.1410.10">
    <property type="entry name" value="Chorismate lyase-like"/>
    <property type="match status" value="1"/>
</dbReference>
<evidence type="ECO:0000256" key="2">
    <source>
        <dbReference type="ARBA" id="ARBA00023125"/>
    </source>
</evidence>
<keyword evidence="6" id="KW-1185">Reference proteome</keyword>
<dbReference type="Gene3D" id="1.10.10.10">
    <property type="entry name" value="Winged helix-like DNA-binding domain superfamily/Winged helix DNA-binding domain"/>
    <property type="match status" value="1"/>
</dbReference>
<gene>
    <name evidence="5" type="ORF">INP52_03720</name>
</gene>
<dbReference type="PRINTS" id="PR00035">
    <property type="entry name" value="HTHGNTR"/>
</dbReference>
<dbReference type="Pfam" id="PF07702">
    <property type="entry name" value="UTRA"/>
    <property type="match status" value="1"/>
</dbReference>